<dbReference type="HAMAP" id="MF_00417">
    <property type="entry name" value="Pyrrolid_peptidase"/>
    <property type="match status" value="1"/>
</dbReference>
<dbReference type="InterPro" id="IPR036440">
    <property type="entry name" value="Peptidase_C15-like_sf"/>
</dbReference>
<dbReference type="EC" id="3.4.19.3" evidence="9"/>
<accession>A0ABT7LEL6</accession>
<dbReference type="SUPFAM" id="SSF53182">
    <property type="entry name" value="Pyrrolidone carboxyl peptidase (pyroglutamate aminopeptidase)"/>
    <property type="match status" value="1"/>
</dbReference>
<keyword evidence="13" id="KW-1185">Reference proteome</keyword>
<dbReference type="NCBIfam" id="NF009676">
    <property type="entry name" value="PRK13197.1"/>
    <property type="match status" value="1"/>
</dbReference>
<dbReference type="GO" id="GO:0016920">
    <property type="term" value="F:pyroglutamyl-peptidase activity"/>
    <property type="evidence" value="ECO:0007669"/>
    <property type="project" value="UniProtKB-EC"/>
</dbReference>
<evidence type="ECO:0000256" key="7">
    <source>
        <dbReference type="ARBA" id="ARBA00022801"/>
    </source>
</evidence>
<evidence type="ECO:0000313" key="12">
    <source>
        <dbReference type="EMBL" id="MDL5031283.1"/>
    </source>
</evidence>
<feature type="active site" evidence="9">
    <location>
        <position position="179"/>
    </location>
</feature>
<dbReference type="PROSITE" id="PS01333">
    <property type="entry name" value="PYRASE_GLU"/>
    <property type="match status" value="1"/>
</dbReference>
<feature type="active site" evidence="9 10">
    <location>
        <position position="92"/>
    </location>
</feature>
<keyword evidence="8 9" id="KW-0788">Thiol protease</keyword>
<reference evidence="12 13" key="1">
    <citation type="submission" date="2023-06" db="EMBL/GenBank/DDBJ databases">
        <title>Pelomonas sp. APW6 16S ribosomal RNA gene genome sequencing and assembly.</title>
        <authorList>
            <person name="Woo H."/>
        </authorList>
    </citation>
    <scope>NUCLEOTIDE SEQUENCE [LARGE SCALE GENOMIC DNA]</scope>
    <source>
        <strain evidence="12 13">APW6</strain>
    </source>
</reference>
<feature type="active site" evidence="9 11">
    <location>
        <position position="155"/>
    </location>
</feature>
<evidence type="ECO:0000256" key="2">
    <source>
        <dbReference type="ARBA" id="ARBA00002280"/>
    </source>
</evidence>
<keyword evidence="6 9" id="KW-0645">Protease</keyword>
<dbReference type="PANTHER" id="PTHR23402:SF1">
    <property type="entry name" value="PYROGLUTAMYL-PEPTIDASE I"/>
    <property type="match status" value="1"/>
</dbReference>
<dbReference type="Pfam" id="PF01470">
    <property type="entry name" value="Peptidase_C15"/>
    <property type="match status" value="1"/>
</dbReference>
<dbReference type="PIRSF" id="PIRSF015592">
    <property type="entry name" value="Prld-crbxl_pptds"/>
    <property type="match status" value="1"/>
</dbReference>
<dbReference type="NCBIfam" id="TIGR00504">
    <property type="entry name" value="pyro_pdase"/>
    <property type="match status" value="1"/>
</dbReference>
<dbReference type="PRINTS" id="PR00706">
    <property type="entry name" value="PYROGLUPTASE"/>
</dbReference>
<dbReference type="PANTHER" id="PTHR23402">
    <property type="entry name" value="PROTEASE FAMILY C15 PYROGLUTAMYL-PEPTIDASE I-RELATED"/>
    <property type="match status" value="1"/>
</dbReference>
<dbReference type="PROSITE" id="PS01334">
    <property type="entry name" value="PYRASE_CYS"/>
    <property type="match status" value="1"/>
</dbReference>
<comment type="similarity">
    <text evidence="4 9">Belongs to the peptidase C15 family.</text>
</comment>
<evidence type="ECO:0000256" key="3">
    <source>
        <dbReference type="ARBA" id="ARBA00004496"/>
    </source>
</evidence>
<dbReference type="CDD" id="cd00501">
    <property type="entry name" value="Peptidase_C15"/>
    <property type="match status" value="1"/>
</dbReference>
<evidence type="ECO:0000256" key="4">
    <source>
        <dbReference type="ARBA" id="ARBA00006641"/>
    </source>
</evidence>
<dbReference type="InterPro" id="IPR033693">
    <property type="entry name" value="PGPEP1_Glu_AS"/>
</dbReference>
<evidence type="ECO:0000256" key="1">
    <source>
        <dbReference type="ARBA" id="ARBA00001770"/>
    </source>
</evidence>
<evidence type="ECO:0000256" key="6">
    <source>
        <dbReference type="ARBA" id="ARBA00022670"/>
    </source>
</evidence>
<dbReference type="Gene3D" id="3.40.630.20">
    <property type="entry name" value="Peptidase C15, pyroglutamyl peptidase I-like"/>
    <property type="match status" value="1"/>
</dbReference>
<comment type="function">
    <text evidence="2 9">Removes 5-oxoproline from various penultimate amino acid residues except L-proline.</text>
</comment>
<comment type="subunit">
    <text evidence="9">Homotetramer.</text>
</comment>
<organism evidence="12 13">
    <name type="scientific">Roseateles subflavus</name>
    <dbReference type="NCBI Taxonomy" id="3053353"/>
    <lineage>
        <taxon>Bacteria</taxon>
        <taxon>Pseudomonadati</taxon>
        <taxon>Pseudomonadota</taxon>
        <taxon>Betaproteobacteria</taxon>
        <taxon>Burkholderiales</taxon>
        <taxon>Sphaerotilaceae</taxon>
        <taxon>Roseateles</taxon>
    </lineage>
</organism>
<dbReference type="Proteomes" id="UP001238603">
    <property type="component" value="Unassembled WGS sequence"/>
</dbReference>
<keyword evidence="5 9" id="KW-0963">Cytoplasm</keyword>
<comment type="catalytic activity">
    <reaction evidence="1 9 10">
        <text>Release of an N-terminal pyroglutamyl group from a polypeptide, the second amino acid generally not being Pro.</text>
        <dbReference type="EC" id="3.4.19.3"/>
    </reaction>
</comment>
<dbReference type="InterPro" id="IPR000816">
    <property type="entry name" value="Peptidase_C15"/>
</dbReference>
<proteinExistence type="inferred from homology"/>
<dbReference type="InterPro" id="IPR033694">
    <property type="entry name" value="PGPEP1_Cys_AS"/>
</dbReference>
<keyword evidence="7 9" id="KW-0378">Hydrolase</keyword>
<comment type="caution">
    <text evidence="12">The sequence shown here is derived from an EMBL/GenBank/DDBJ whole genome shotgun (WGS) entry which is preliminary data.</text>
</comment>
<dbReference type="EMBL" id="JASVDS010000001">
    <property type="protein sequence ID" value="MDL5031283.1"/>
    <property type="molecule type" value="Genomic_DNA"/>
</dbReference>
<evidence type="ECO:0000256" key="9">
    <source>
        <dbReference type="HAMAP-Rule" id="MF_00417"/>
    </source>
</evidence>
<dbReference type="InterPro" id="IPR016125">
    <property type="entry name" value="Peptidase_C15-like"/>
</dbReference>
<evidence type="ECO:0000256" key="10">
    <source>
        <dbReference type="PROSITE-ProRule" id="PRU10076"/>
    </source>
</evidence>
<evidence type="ECO:0000256" key="8">
    <source>
        <dbReference type="ARBA" id="ARBA00022807"/>
    </source>
</evidence>
<dbReference type="RefSeq" id="WP_285981392.1">
    <property type="nucleotide sequence ID" value="NZ_JASVDS010000001.1"/>
</dbReference>
<dbReference type="InterPro" id="IPR029762">
    <property type="entry name" value="PGP-I_bact-type"/>
</dbReference>
<evidence type="ECO:0000256" key="5">
    <source>
        <dbReference type="ARBA" id="ARBA00022490"/>
    </source>
</evidence>
<name>A0ABT7LEL6_9BURK</name>
<evidence type="ECO:0000313" key="13">
    <source>
        <dbReference type="Proteomes" id="UP001238603"/>
    </source>
</evidence>
<protein>
    <recommendedName>
        <fullName evidence="9">Pyrrolidone-carboxylate peptidase</fullName>
        <ecNumber evidence="9">3.4.19.3</ecNumber>
    </recommendedName>
    <alternativeName>
        <fullName evidence="9">5-oxoprolyl-peptidase</fullName>
    </alternativeName>
    <alternativeName>
        <fullName evidence="9">Pyroglutamyl-peptidase I</fullName>
        <shortName evidence="9">PGP-I</shortName>
        <shortName evidence="9">Pyrase</shortName>
    </alternativeName>
</protein>
<gene>
    <name evidence="9 12" type="primary">pcp</name>
    <name evidence="12" type="ORF">QRD43_05120</name>
</gene>
<evidence type="ECO:0000256" key="11">
    <source>
        <dbReference type="PROSITE-ProRule" id="PRU10077"/>
    </source>
</evidence>
<comment type="subcellular location">
    <subcellularLocation>
        <location evidence="3 9">Cytoplasm</location>
    </subcellularLocation>
</comment>
<sequence length="227" mass="24079">MNAPVTPPKTAHDCVLVTGFEPFDGEAVNPSAQLALRLQGELVLPGVRVEAAVLPCVFDAALDALAGHIDRLRPRLVLCCGQAGGRSALSLERVAINLDDARIPDNAGAQPIDRPVQASGPAAYFTTLPVKRMAQALRSAGLPAEVSYTAGTFVCNHVFYGLMHLAQQRPWLRQGGFLHVPYLPEQAAHHPHAASMALDTMTTGLRLALQAALQAGEDLHVSEGTIC</sequence>